<dbReference type="InterPro" id="IPR000863">
    <property type="entry name" value="Sulfotransferase_dom"/>
</dbReference>
<dbReference type="AlphaFoldDB" id="A0AA51X5J9"/>
<accession>A0AA51X5J9</accession>
<reference evidence="4 5" key="1">
    <citation type="submission" date="2023-08" db="EMBL/GenBank/DDBJ databases">
        <title>Pleionea litopenaei sp. nov., isolated from stomach of juvenile Litopenaeus vannamei.</title>
        <authorList>
            <person name="Rho A.M."/>
            <person name="Hwang C.Y."/>
        </authorList>
    </citation>
    <scope>NUCLEOTIDE SEQUENCE [LARGE SCALE GENOMIC DNA]</scope>
    <source>
        <strain evidence="4 5">HL-JVS1</strain>
    </source>
</reference>
<evidence type="ECO:0000313" key="5">
    <source>
        <dbReference type="Proteomes" id="UP001239782"/>
    </source>
</evidence>
<dbReference type="GO" id="GO:0008146">
    <property type="term" value="F:sulfotransferase activity"/>
    <property type="evidence" value="ECO:0007669"/>
    <property type="project" value="InterPro"/>
</dbReference>
<protein>
    <submittedName>
        <fullName evidence="4">Sulfotransferase</fullName>
        <ecNumber evidence="4">2.8.2.-</ecNumber>
    </submittedName>
</protein>
<dbReference type="SUPFAM" id="SSF52540">
    <property type="entry name" value="P-loop containing nucleoside triphosphate hydrolases"/>
    <property type="match status" value="1"/>
</dbReference>
<organism evidence="4 5">
    <name type="scientific">Pleionea litopenaei</name>
    <dbReference type="NCBI Taxonomy" id="3070815"/>
    <lineage>
        <taxon>Bacteria</taxon>
        <taxon>Pseudomonadati</taxon>
        <taxon>Pseudomonadota</taxon>
        <taxon>Gammaproteobacteria</taxon>
        <taxon>Oceanospirillales</taxon>
        <taxon>Pleioneaceae</taxon>
        <taxon>Pleionea</taxon>
    </lineage>
</organism>
<evidence type="ECO:0000259" key="3">
    <source>
        <dbReference type="Pfam" id="PF00685"/>
    </source>
</evidence>
<dbReference type="Pfam" id="PF00685">
    <property type="entry name" value="Sulfotransfer_1"/>
    <property type="match status" value="1"/>
</dbReference>
<dbReference type="PANTHER" id="PTHR10605">
    <property type="entry name" value="HEPARAN SULFATE SULFOTRANSFERASE"/>
    <property type="match status" value="1"/>
</dbReference>
<evidence type="ECO:0000256" key="2">
    <source>
        <dbReference type="ARBA" id="ARBA00023180"/>
    </source>
</evidence>
<dbReference type="EC" id="2.8.2.-" evidence="4"/>
<dbReference type="PANTHER" id="PTHR10605:SF56">
    <property type="entry name" value="BIFUNCTIONAL HEPARAN SULFATE N-DEACETYLASE_N-SULFOTRANSFERASE"/>
    <property type="match status" value="1"/>
</dbReference>
<feature type="domain" description="Sulfotransferase" evidence="3">
    <location>
        <begin position="4"/>
        <end position="185"/>
    </location>
</feature>
<dbReference type="KEGG" id="plei:Q9312_13305"/>
<dbReference type="RefSeq" id="WP_309201349.1">
    <property type="nucleotide sequence ID" value="NZ_CP133548.1"/>
</dbReference>
<sequence>MKKPNLFIIGAMKSGTTSLHHYLSHHNELFMSEPKEPGLFKTNDYSEAEFKQYMSLFDGANDSHKYRGEGSTDYAKIPQYQGVAQRLKEFSPDAKIIYVMRQPFKRTVSHYWHTRRPQVTDGQTKNMDQAIESFEGYLKFSDYPMQIQSFRESFGDDNIYYVLFEELTKSPEKVLPGIFEFLNVSQDFDYAVVNDQLNARPEKIMSATGKGLMHKLSYSKAWDILAKFVPKSLKTWLRGKAIQEVKADSQDKYKEIVRVKYEPYFSDIIERTGQLINRDLKNLWKL</sequence>
<keyword evidence="2" id="KW-0325">Glycoprotein</keyword>
<dbReference type="InterPro" id="IPR037359">
    <property type="entry name" value="NST/OST"/>
</dbReference>
<proteinExistence type="predicted"/>
<dbReference type="EMBL" id="CP133548">
    <property type="protein sequence ID" value="WMS86197.1"/>
    <property type="molecule type" value="Genomic_DNA"/>
</dbReference>
<gene>
    <name evidence="4" type="ORF">Q9312_13305</name>
</gene>
<dbReference type="InterPro" id="IPR027417">
    <property type="entry name" value="P-loop_NTPase"/>
</dbReference>
<dbReference type="Gene3D" id="3.40.50.300">
    <property type="entry name" value="P-loop containing nucleotide triphosphate hydrolases"/>
    <property type="match status" value="1"/>
</dbReference>
<evidence type="ECO:0000256" key="1">
    <source>
        <dbReference type="ARBA" id="ARBA00022679"/>
    </source>
</evidence>
<keyword evidence="1 4" id="KW-0808">Transferase</keyword>
<evidence type="ECO:0000313" key="4">
    <source>
        <dbReference type="EMBL" id="WMS86197.1"/>
    </source>
</evidence>
<dbReference type="Proteomes" id="UP001239782">
    <property type="component" value="Chromosome"/>
</dbReference>
<keyword evidence="5" id="KW-1185">Reference proteome</keyword>
<name>A0AA51X5J9_9GAMM</name>